<evidence type="ECO:0000313" key="2">
    <source>
        <dbReference type="EMBL" id="KKK96611.1"/>
    </source>
</evidence>
<evidence type="ECO:0000256" key="1">
    <source>
        <dbReference type="SAM" id="MobiDB-lite"/>
    </source>
</evidence>
<comment type="caution">
    <text evidence="2">The sequence shown here is derived from an EMBL/GenBank/DDBJ whole genome shotgun (WGS) entry which is preliminary data.</text>
</comment>
<gene>
    <name evidence="2" type="ORF">LCGC14_2661030</name>
</gene>
<dbReference type="AlphaFoldDB" id="A0A0F9CIV3"/>
<dbReference type="EMBL" id="LAZR01046403">
    <property type="protein sequence ID" value="KKK96611.1"/>
    <property type="molecule type" value="Genomic_DNA"/>
</dbReference>
<protein>
    <submittedName>
        <fullName evidence="2">Uncharacterized protein</fullName>
    </submittedName>
</protein>
<proteinExistence type="predicted"/>
<accession>A0A0F9CIV3</accession>
<reference evidence="2" key="1">
    <citation type="journal article" date="2015" name="Nature">
        <title>Complex archaea that bridge the gap between prokaryotes and eukaryotes.</title>
        <authorList>
            <person name="Spang A."/>
            <person name="Saw J.H."/>
            <person name="Jorgensen S.L."/>
            <person name="Zaremba-Niedzwiedzka K."/>
            <person name="Martijn J."/>
            <person name="Lind A.E."/>
            <person name="van Eijk R."/>
            <person name="Schleper C."/>
            <person name="Guy L."/>
            <person name="Ettema T.J."/>
        </authorList>
    </citation>
    <scope>NUCLEOTIDE SEQUENCE</scope>
</reference>
<feature type="region of interest" description="Disordered" evidence="1">
    <location>
        <begin position="91"/>
        <end position="111"/>
    </location>
</feature>
<name>A0A0F9CIV3_9ZZZZ</name>
<sequence>MAKSRFPIVFEKCPYCGCTETITRIAWDEEAEKGRVNKDTPVSAEHLQIPLLDPKKAIPISCGMLLLHIDWCAKCGRRRLAKAEVITSPVGMGPAPGQMGGTTGIIPKGTG</sequence>
<organism evidence="2">
    <name type="scientific">marine sediment metagenome</name>
    <dbReference type="NCBI Taxonomy" id="412755"/>
    <lineage>
        <taxon>unclassified sequences</taxon>
        <taxon>metagenomes</taxon>
        <taxon>ecological metagenomes</taxon>
    </lineage>
</organism>